<evidence type="ECO:0000256" key="1">
    <source>
        <dbReference type="SAM" id="MobiDB-lite"/>
    </source>
</evidence>
<dbReference type="EMBL" id="CM010723">
    <property type="protein sequence ID" value="RZC79439.1"/>
    <property type="molecule type" value="Genomic_DNA"/>
</dbReference>
<accession>A0A4Y7L593</accession>
<organism evidence="2 3">
    <name type="scientific">Papaver somniferum</name>
    <name type="common">Opium poppy</name>
    <dbReference type="NCBI Taxonomy" id="3469"/>
    <lineage>
        <taxon>Eukaryota</taxon>
        <taxon>Viridiplantae</taxon>
        <taxon>Streptophyta</taxon>
        <taxon>Embryophyta</taxon>
        <taxon>Tracheophyta</taxon>
        <taxon>Spermatophyta</taxon>
        <taxon>Magnoliopsida</taxon>
        <taxon>Ranunculales</taxon>
        <taxon>Papaveraceae</taxon>
        <taxon>Papaveroideae</taxon>
        <taxon>Papaver</taxon>
    </lineage>
</organism>
<feature type="non-terminal residue" evidence="2">
    <location>
        <position position="1"/>
    </location>
</feature>
<proteinExistence type="predicted"/>
<evidence type="ECO:0000313" key="3">
    <source>
        <dbReference type="Proteomes" id="UP000316621"/>
    </source>
</evidence>
<reference evidence="2 3" key="1">
    <citation type="journal article" date="2018" name="Science">
        <title>The opium poppy genome and morphinan production.</title>
        <authorList>
            <person name="Guo L."/>
            <person name="Winzer T."/>
            <person name="Yang X."/>
            <person name="Li Y."/>
            <person name="Ning Z."/>
            <person name="He Z."/>
            <person name="Teodor R."/>
            <person name="Lu Y."/>
            <person name="Bowser T.A."/>
            <person name="Graham I.A."/>
            <person name="Ye K."/>
        </authorList>
    </citation>
    <scope>NUCLEOTIDE SEQUENCE [LARGE SCALE GENOMIC DNA]</scope>
    <source>
        <strain evidence="3">cv. HN1</strain>
        <tissue evidence="2">Leaves</tissue>
    </source>
</reference>
<dbReference type="Gramene" id="RZC79439">
    <property type="protein sequence ID" value="RZC79439"/>
    <property type="gene ID" value="C5167_003626"/>
</dbReference>
<feature type="region of interest" description="Disordered" evidence="1">
    <location>
        <begin position="1"/>
        <end position="32"/>
    </location>
</feature>
<name>A0A4Y7L593_PAPSO</name>
<protein>
    <submittedName>
        <fullName evidence="2">Uncharacterized protein</fullName>
    </submittedName>
</protein>
<gene>
    <name evidence="2" type="ORF">C5167_003626</name>
</gene>
<keyword evidence="3" id="KW-1185">Reference proteome</keyword>
<sequence length="113" mass="12312">NSSMTGEQLAAPSCPRDGEDVSITRGRPKPFKSHEAGDVFSAPLVGREADFLIHGIAKPLHEGDVIGSDSLVEDNDLTAAPCLDLDLLDKHPNLMIWNPTGFLMDEYRKIARV</sequence>
<dbReference type="AlphaFoldDB" id="A0A4Y7L593"/>
<dbReference type="Proteomes" id="UP000316621">
    <property type="component" value="Chromosome 9"/>
</dbReference>
<evidence type="ECO:0000313" key="2">
    <source>
        <dbReference type="EMBL" id="RZC79439.1"/>
    </source>
</evidence>